<evidence type="ECO:0000256" key="8">
    <source>
        <dbReference type="HAMAP-Rule" id="MF_01430"/>
    </source>
</evidence>
<keyword evidence="3 8" id="KW-0812">Transmembrane</keyword>
<proteinExistence type="inferred from homology"/>
<evidence type="ECO:0000259" key="10">
    <source>
        <dbReference type="PROSITE" id="PS51779"/>
    </source>
</evidence>
<keyword evidence="2 8" id="KW-1134">Transmembrane beta strand</keyword>
<dbReference type="FunFam" id="2.40.160.50:FF:000001">
    <property type="entry name" value="Outer membrane protein assembly factor BamA"/>
    <property type="match status" value="1"/>
</dbReference>
<dbReference type="InterPro" id="IPR023707">
    <property type="entry name" value="OM_assembly_BamA"/>
</dbReference>
<comment type="subcellular location">
    <subcellularLocation>
        <location evidence="8">Cell outer membrane</location>
    </subcellularLocation>
    <subcellularLocation>
        <location evidence="1">Membrane</location>
    </subcellularLocation>
</comment>
<dbReference type="PIRSF" id="PIRSF006076">
    <property type="entry name" value="OM_assembly_OMP85"/>
    <property type="match status" value="1"/>
</dbReference>
<dbReference type="InterPro" id="IPR039910">
    <property type="entry name" value="D15-like"/>
</dbReference>
<evidence type="ECO:0000256" key="2">
    <source>
        <dbReference type="ARBA" id="ARBA00022452"/>
    </source>
</evidence>
<dbReference type="FunFam" id="3.10.20.310:FF:000001">
    <property type="entry name" value="Outer membrane protein assembly factor BamA"/>
    <property type="match status" value="1"/>
</dbReference>
<evidence type="ECO:0000256" key="7">
    <source>
        <dbReference type="ARBA" id="ARBA00023237"/>
    </source>
</evidence>
<evidence type="ECO:0000313" key="12">
    <source>
        <dbReference type="Proteomes" id="UP000242301"/>
    </source>
</evidence>
<keyword evidence="4 8" id="KW-0732">Signal</keyword>
<evidence type="ECO:0000256" key="4">
    <source>
        <dbReference type="ARBA" id="ARBA00022729"/>
    </source>
</evidence>
<comment type="function">
    <text evidence="8">Part of the outer membrane protein assembly complex, which is involved in assembly and insertion of beta-barrel proteins into the outer membrane. Constitutes, with BamD, the core component of the assembly machinery.</text>
</comment>
<feature type="domain" description="POTRA" evidence="10">
    <location>
        <begin position="266"/>
        <end position="344"/>
    </location>
</feature>
<feature type="domain" description="POTRA" evidence="10">
    <location>
        <begin position="347"/>
        <end position="421"/>
    </location>
</feature>
<dbReference type="Proteomes" id="UP000242301">
    <property type="component" value="Unassembled WGS sequence"/>
</dbReference>
<comment type="similarity">
    <text evidence="8">Belongs to the BamA family.</text>
</comment>
<dbReference type="GO" id="GO:0051205">
    <property type="term" value="P:protein insertion into membrane"/>
    <property type="evidence" value="ECO:0007669"/>
    <property type="project" value="UniProtKB-UniRule"/>
</dbReference>
<dbReference type="NCBIfam" id="TIGR03303">
    <property type="entry name" value="OM_YaeT"/>
    <property type="match status" value="1"/>
</dbReference>
<dbReference type="EMBL" id="CVRF01000003">
    <property type="protein sequence ID" value="CRK85797.1"/>
    <property type="molecule type" value="Genomic_DNA"/>
</dbReference>
<accession>A0A0M6W8Z2</accession>
<keyword evidence="6 8" id="KW-0472">Membrane</keyword>
<evidence type="ECO:0000313" key="11">
    <source>
        <dbReference type="EMBL" id="CRK85797.1"/>
    </source>
</evidence>
<feature type="domain" description="POTRA" evidence="10">
    <location>
        <begin position="175"/>
        <end position="263"/>
    </location>
</feature>
<name>A0A0M6W8Z2_9GAMM</name>
<dbReference type="PANTHER" id="PTHR12815">
    <property type="entry name" value="SORTING AND ASSEMBLY MACHINERY SAMM50 PROTEIN FAMILY MEMBER"/>
    <property type="match status" value="1"/>
</dbReference>
<evidence type="ECO:0000256" key="3">
    <source>
        <dbReference type="ARBA" id="ARBA00022692"/>
    </source>
</evidence>
<sequence length="806" mass="93259">MVIKKILIASLFITSINAYCSNKFIVKDIHLEGLQRISINTVLLNIPIKIGDLINNDDISLSIRNLFLTGNFEDIKVSRDGNSLFFQLKELPIISNISFKGNKYINSDIIKHNLDEFNIKIGETLNYIKILNIKKDLESFYINIGKFNTTIEPNITKLPRNRVNLEFIFSESKTAKIKQINIIGNKYYKTAELINKLQLRDHIFLWNIFANKKYQKQKLNDDLDRIKNFYLEQGYACFKINSTQINLSSNKKDIYITINIKEGKKYNISNIEIINNNLEYLSDIKKLLTIKQGSMYNIAKIINVENKIKELLNKYGYAYPQITIKSEINDENKTIKLYLNINPGKRFYVRNIYFRGNYITKDYVLRREIRQIEGTWLQNNLVELGKERLNRTGFFESVDIETQPVPNIIDQIDLIYKVKERNIGSINLGLGFGTESGISFQIGAIQNNWLGTGNEVAINANKNNYSTNIDLSFTDPYFTINGISVNNRFYYNNFNAKNADLSSFNNKIYGFENFFIFPFNEYNYFRIGPSYVKNNLSNMRPQASMWHYFNSMGIYPTINENGRNKELFKANEITLNVGWIFNSLDQNFFPTSGKKTNISCKVTTPGSDNKYYKIWFNLSKYYPLNNDKTWIFLFRGQTGYGTGFNNKQMPFFENFYAGGSNTIRGFRLNNIGPKAIYLKRNSTTGKIEPESNNQSNDAIGGNAIYTMTFELITPTPFIDEKNLNSIRTSIFIDAGTVWDTNWYNINSDWRKEIINNNTSKSIHASIGVALQWISPIGPLIFSYAQPIKNTGHNNAEQFQFNIGKTW</sequence>
<feature type="domain" description="POTRA" evidence="10">
    <location>
        <begin position="24"/>
        <end position="91"/>
    </location>
</feature>
<dbReference type="InterPro" id="IPR034746">
    <property type="entry name" value="POTRA"/>
</dbReference>
<evidence type="ECO:0000256" key="9">
    <source>
        <dbReference type="NCBIfam" id="TIGR03303"/>
    </source>
</evidence>
<dbReference type="InterPro" id="IPR000184">
    <property type="entry name" value="Bac_surfAg_D15"/>
</dbReference>
<keyword evidence="12" id="KW-1185">Reference proteome</keyword>
<dbReference type="Pfam" id="PF07244">
    <property type="entry name" value="POTRA"/>
    <property type="match status" value="4"/>
</dbReference>
<keyword evidence="7 8" id="KW-0998">Cell outer membrane</keyword>
<dbReference type="Pfam" id="PF01103">
    <property type="entry name" value="Omp85"/>
    <property type="match status" value="1"/>
</dbReference>
<dbReference type="PROSITE" id="PS51779">
    <property type="entry name" value="POTRA"/>
    <property type="match status" value="4"/>
</dbReference>
<dbReference type="Gene3D" id="3.10.20.310">
    <property type="entry name" value="membrane protein fhac"/>
    <property type="match status" value="5"/>
</dbReference>
<keyword evidence="5 8" id="KW-0677">Repeat</keyword>
<dbReference type="Gene3D" id="2.40.160.50">
    <property type="entry name" value="membrane protein fhac: a member of the omp85/tpsb transporter family"/>
    <property type="match status" value="1"/>
</dbReference>
<gene>
    <name evidence="8 11" type="primary">bamA</name>
    <name evidence="11" type="ORF">SOFFGTOCOR_0380</name>
</gene>
<protein>
    <recommendedName>
        <fullName evidence="8 9">Outer membrane protein assembly factor BamA</fullName>
    </recommendedName>
</protein>
<dbReference type="InterPro" id="IPR010827">
    <property type="entry name" value="BamA/TamA_POTRA"/>
</dbReference>
<organism evidence="11 12">
    <name type="scientific">Candidatus Providencia siddallii</name>
    <dbReference type="NCBI Taxonomy" id="1715285"/>
    <lineage>
        <taxon>Bacteria</taxon>
        <taxon>Pseudomonadati</taxon>
        <taxon>Pseudomonadota</taxon>
        <taxon>Gammaproteobacteria</taxon>
        <taxon>Enterobacterales</taxon>
        <taxon>Morganellaceae</taxon>
        <taxon>Providencia</taxon>
    </lineage>
</organism>
<dbReference type="HAMAP" id="MF_01430">
    <property type="entry name" value="OM_assembly_BamA"/>
    <property type="match status" value="1"/>
</dbReference>
<evidence type="ECO:0000256" key="6">
    <source>
        <dbReference type="ARBA" id="ARBA00023136"/>
    </source>
</evidence>
<comment type="subunit">
    <text evidence="8">Part of the Bam complex, which is composed of the outer membrane protein BamA, and four lipoproteins BamB, BamC, BamD and BamE.</text>
</comment>
<reference evidence="12" key="1">
    <citation type="submission" date="2015-05" db="EMBL/GenBank/DDBJ databases">
        <authorList>
            <person name="Manzano-Marin A."/>
        </authorList>
    </citation>
    <scope>NUCLEOTIDE SEQUENCE [LARGE SCALE GENOMIC DNA]</scope>
    <source>
        <strain evidence="12">officinalis</strain>
    </source>
</reference>
<dbReference type="GO" id="GO:0043165">
    <property type="term" value="P:Gram-negative-bacterium-type cell outer membrane assembly"/>
    <property type="evidence" value="ECO:0007669"/>
    <property type="project" value="UniProtKB-UniRule"/>
</dbReference>
<dbReference type="PANTHER" id="PTHR12815:SF23">
    <property type="entry name" value="OUTER MEMBRANE PROTEIN ASSEMBLY FACTOR BAMA"/>
    <property type="match status" value="1"/>
</dbReference>
<dbReference type="GO" id="GO:0009279">
    <property type="term" value="C:cell outer membrane"/>
    <property type="evidence" value="ECO:0007669"/>
    <property type="project" value="UniProtKB-SubCell"/>
</dbReference>
<dbReference type="STRING" id="1715285.SOFFGTOCOR_0380"/>
<evidence type="ECO:0000256" key="1">
    <source>
        <dbReference type="ARBA" id="ARBA00004370"/>
    </source>
</evidence>
<dbReference type="AlphaFoldDB" id="A0A0M6W8Z2"/>
<evidence type="ECO:0000256" key="5">
    <source>
        <dbReference type="ARBA" id="ARBA00022737"/>
    </source>
</evidence>